<name>A0A212KBP1_9PROT</name>
<organism evidence="1">
    <name type="scientific">uncultured Alphaproteobacteria bacterium</name>
    <dbReference type="NCBI Taxonomy" id="91750"/>
    <lineage>
        <taxon>Bacteria</taxon>
        <taxon>Pseudomonadati</taxon>
        <taxon>Pseudomonadota</taxon>
        <taxon>Alphaproteobacteria</taxon>
        <taxon>environmental samples</taxon>
    </lineage>
</organism>
<accession>A0A212KBP1</accession>
<reference evidence="1" key="1">
    <citation type="submission" date="2016-04" db="EMBL/GenBank/DDBJ databases">
        <authorList>
            <person name="Evans L.H."/>
            <person name="Alamgir A."/>
            <person name="Owens N."/>
            <person name="Weber N.D."/>
            <person name="Virtaneva K."/>
            <person name="Barbian K."/>
            <person name="Babar A."/>
            <person name="Rosenke K."/>
        </authorList>
    </citation>
    <scope>NUCLEOTIDE SEQUENCE</scope>
    <source>
        <strain evidence="1">86</strain>
    </source>
</reference>
<dbReference type="EMBL" id="FLUO01000001">
    <property type="protein sequence ID" value="SBW09121.1"/>
    <property type="molecule type" value="Genomic_DNA"/>
</dbReference>
<evidence type="ECO:0000313" key="1">
    <source>
        <dbReference type="EMBL" id="SBW09121.1"/>
    </source>
</evidence>
<proteinExistence type="predicted"/>
<gene>
    <name evidence="1" type="ORF">KL86APRO_12520</name>
</gene>
<protein>
    <submittedName>
        <fullName evidence="1">Uncharacterized protein</fullName>
    </submittedName>
</protein>
<dbReference type="AlphaFoldDB" id="A0A212KBP1"/>
<sequence length="172" mass="17550">MFAVLDPATGKPRLILSGRRLVTPAGETLSDAALLSRAELVARGVYPVTDPGQPDPALYRVTGQRVQIADDGATLVYDAEPIPAAEVRVAKIAAIKAAADALLTPTDWLVIRAAETAAPIPATTVAYRGAVRAASNAAEAAVAAAGDDAAAILAVTPEWPELPASTTEGTSE</sequence>